<gene>
    <name evidence="3" type="primary">LOC111021873</name>
</gene>
<dbReference type="PANTHER" id="PTHR48205">
    <property type="entry name" value="OS01G0742766 PROTEIN"/>
    <property type="match status" value="1"/>
</dbReference>
<protein>
    <submittedName>
        <fullName evidence="3">Uncharacterized protein LOC111021873 isoform X1</fullName>
    </submittedName>
</protein>
<accession>A0A6J1DMU3</accession>
<reference evidence="3" key="1">
    <citation type="submission" date="2025-08" db="UniProtKB">
        <authorList>
            <consortium name="RefSeq"/>
        </authorList>
    </citation>
    <scope>IDENTIFICATION</scope>
    <source>
        <strain evidence="3">OHB3-1</strain>
    </source>
</reference>
<dbReference type="AlphaFoldDB" id="A0A6J1DMU3"/>
<feature type="compositionally biased region" description="Basic and acidic residues" evidence="1">
    <location>
        <begin position="1"/>
        <end position="14"/>
    </location>
</feature>
<evidence type="ECO:0000256" key="1">
    <source>
        <dbReference type="SAM" id="MobiDB-lite"/>
    </source>
</evidence>
<dbReference type="PANTHER" id="PTHR48205:SF1">
    <property type="entry name" value="OS01G0742766 PROTEIN"/>
    <property type="match status" value="1"/>
</dbReference>
<dbReference type="GeneID" id="111021873"/>
<dbReference type="Proteomes" id="UP000504603">
    <property type="component" value="Unplaced"/>
</dbReference>
<dbReference type="RefSeq" id="XP_022154669.1">
    <property type="nucleotide sequence ID" value="XM_022298977.1"/>
</dbReference>
<dbReference type="KEGG" id="mcha:111021873"/>
<dbReference type="OrthoDB" id="1938885at2759"/>
<feature type="region of interest" description="Disordered" evidence="1">
    <location>
        <begin position="1"/>
        <end position="53"/>
    </location>
</feature>
<sequence length="107" mass="11676">MERKVSKPGNDREIMAPSSQSKRRKTDQTPSRRTLSSAAVERERVSASTKGSTFPVATGSEFRIQQAKSFAVAQAKQDGCTGNFKILDSPFGNFLLPVIPSPAEFVE</sequence>
<organism evidence="2 3">
    <name type="scientific">Momordica charantia</name>
    <name type="common">Bitter gourd</name>
    <name type="synonym">Balsam pear</name>
    <dbReference type="NCBI Taxonomy" id="3673"/>
    <lineage>
        <taxon>Eukaryota</taxon>
        <taxon>Viridiplantae</taxon>
        <taxon>Streptophyta</taxon>
        <taxon>Embryophyta</taxon>
        <taxon>Tracheophyta</taxon>
        <taxon>Spermatophyta</taxon>
        <taxon>Magnoliopsida</taxon>
        <taxon>eudicotyledons</taxon>
        <taxon>Gunneridae</taxon>
        <taxon>Pentapetalae</taxon>
        <taxon>rosids</taxon>
        <taxon>fabids</taxon>
        <taxon>Cucurbitales</taxon>
        <taxon>Cucurbitaceae</taxon>
        <taxon>Momordiceae</taxon>
        <taxon>Momordica</taxon>
    </lineage>
</organism>
<keyword evidence="2" id="KW-1185">Reference proteome</keyword>
<proteinExistence type="predicted"/>
<evidence type="ECO:0000313" key="2">
    <source>
        <dbReference type="Proteomes" id="UP000504603"/>
    </source>
</evidence>
<name>A0A6J1DMU3_MOMCH</name>
<feature type="compositionally biased region" description="Polar residues" evidence="1">
    <location>
        <begin position="28"/>
        <end position="37"/>
    </location>
</feature>
<evidence type="ECO:0000313" key="3">
    <source>
        <dbReference type="RefSeq" id="XP_022154669.1"/>
    </source>
</evidence>